<evidence type="ECO:0000256" key="1">
    <source>
        <dbReference type="SAM" id="MobiDB-lite"/>
    </source>
</evidence>
<organism evidence="2 3">
    <name type="scientific">Pseudophaeobacter arcticus</name>
    <dbReference type="NCBI Taxonomy" id="385492"/>
    <lineage>
        <taxon>Bacteria</taxon>
        <taxon>Pseudomonadati</taxon>
        <taxon>Pseudomonadota</taxon>
        <taxon>Alphaproteobacteria</taxon>
        <taxon>Rhodobacterales</taxon>
        <taxon>Paracoccaceae</taxon>
        <taxon>Pseudophaeobacter</taxon>
    </lineage>
</organism>
<dbReference type="EMBL" id="BAABWU010000008">
    <property type="protein sequence ID" value="GAA6196827.1"/>
    <property type="molecule type" value="Genomic_DNA"/>
</dbReference>
<proteinExistence type="predicted"/>
<dbReference type="RefSeq" id="WP_353400090.1">
    <property type="nucleotide sequence ID" value="NZ_BAABWU010000008.1"/>
</dbReference>
<comment type="caution">
    <text evidence="2">The sequence shown here is derived from an EMBL/GenBank/DDBJ whole genome shotgun (WGS) entry which is preliminary data.</text>
</comment>
<accession>A0ABQ0ALT5</accession>
<reference evidence="2 3" key="1">
    <citation type="submission" date="2024-04" db="EMBL/GenBank/DDBJ databases">
        <title>Draft genome sequence of Pseudophaeobacter arcticus NBRC 116598.</title>
        <authorList>
            <person name="Miyakawa T."/>
            <person name="Kusuya Y."/>
            <person name="Miura T."/>
        </authorList>
    </citation>
    <scope>NUCLEOTIDE SEQUENCE [LARGE SCALE GENOMIC DNA]</scope>
    <source>
        <strain evidence="2 3">SU-CL00105</strain>
    </source>
</reference>
<feature type="compositionally biased region" description="Basic and acidic residues" evidence="1">
    <location>
        <begin position="66"/>
        <end position="84"/>
    </location>
</feature>
<protein>
    <submittedName>
        <fullName evidence="2">Uncharacterized protein</fullName>
    </submittedName>
</protein>
<keyword evidence="3" id="KW-1185">Reference proteome</keyword>
<name>A0ABQ0ALT5_9RHOB</name>
<dbReference type="Proteomes" id="UP001441944">
    <property type="component" value="Unassembled WGS sequence"/>
</dbReference>
<evidence type="ECO:0000313" key="2">
    <source>
        <dbReference type="EMBL" id="GAA6196827.1"/>
    </source>
</evidence>
<feature type="region of interest" description="Disordered" evidence="1">
    <location>
        <begin position="64"/>
        <end position="84"/>
    </location>
</feature>
<sequence>MFETARKEALVRVNADFRAANKTLEEVRGLLAKIGGPLGADLSGNISKLPDLARRLKMTILAGNLSHERSAESRKNKNIDNTRG</sequence>
<evidence type="ECO:0000313" key="3">
    <source>
        <dbReference type="Proteomes" id="UP001441944"/>
    </source>
</evidence>
<gene>
    <name evidence="2" type="ORF">NBRC116598_22710</name>
</gene>